<feature type="chain" id="PRO_5037423634" description="PorV/PorQ family protein" evidence="1">
    <location>
        <begin position="37"/>
        <end position="370"/>
    </location>
</feature>
<dbReference type="Proteomes" id="UP000739538">
    <property type="component" value="Unassembled WGS sequence"/>
</dbReference>
<feature type="signal peptide" evidence="1">
    <location>
        <begin position="1"/>
        <end position="36"/>
    </location>
</feature>
<protein>
    <recommendedName>
        <fullName evidence="4">PorV/PorQ family protein</fullName>
    </recommendedName>
</protein>
<name>A0A956NDQ4_UNCEI</name>
<organism evidence="2 3">
    <name type="scientific">Eiseniibacteriota bacterium</name>
    <dbReference type="NCBI Taxonomy" id="2212470"/>
    <lineage>
        <taxon>Bacteria</taxon>
        <taxon>Candidatus Eiseniibacteriota</taxon>
    </lineage>
</organism>
<sequence>MLYVPAPRLRFHTPGIKPRRLFATCFAPVLLVTAFAGSGLAQFTSGAQSQDITPNARAQGMGRAFTAIAEGPNATWWNPGSLALQTSISMSPWSSADLVPEFADVQFNSYGIVGARKGTGFSFHLSNLDYGSSDFGDSSEYTLLLGGGLDLVSLTGHRPGPLSVGVGMNLKRFSVDLKPDWAAPERVGESGSGWDFDLGALVGYEVPLDLGESEWIGDSSLRFRGGAVLKNFLDSTIDYDEQNESDPLLRRTCLGLAIDGTFGRLEPLGPIVQAVASIDHISSSLGRRDIQHWGGELTLLNMVSLRRGHIEDKDGAITDSTEGYGVGFSFPFRGGSVRSVRFQYDHAEVPQATGLSHVLHDSIALSVELR</sequence>
<comment type="caution">
    <text evidence="2">The sequence shown here is derived from an EMBL/GenBank/DDBJ whole genome shotgun (WGS) entry which is preliminary data.</text>
</comment>
<evidence type="ECO:0000313" key="2">
    <source>
        <dbReference type="EMBL" id="MCA9757168.1"/>
    </source>
</evidence>
<evidence type="ECO:0008006" key="4">
    <source>
        <dbReference type="Google" id="ProtNLM"/>
    </source>
</evidence>
<reference evidence="2" key="1">
    <citation type="submission" date="2020-04" db="EMBL/GenBank/DDBJ databases">
        <authorList>
            <person name="Zhang T."/>
        </authorList>
    </citation>
    <scope>NUCLEOTIDE SEQUENCE</scope>
    <source>
        <strain evidence="2">HKST-UBA02</strain>
    </source>
</reference>
<proteinExistence type="predicted"/>
<dbReference type="AlphaFoldDB" id="A0A956NDQ4"/>
<dbReference type="Gene3D" id="2.40.160.60">
    <property type="entry name" value="Outer membrane protein transport protein (OMPP1/FadL/TodX)"/>
    <property type="match status" value="1"/>
</dbReference>
<dbReference type="EMBL" id="JAGQHS010000085">
    <property type="protein sequence ID" value="MCA9757168.1"/>
    <property type="molecule type" value="Genomic_DNA"/>
</dbReference>
<evidence type="ECO:0000256" key="1">
    <source>
        <dbReference type="SAM" id="SignalP"/>
    </source>
</evidence>
<reference evidence="2" key="2">
    <citation type="journal article" date="2021" name="Microbiome">
        <title>Successional dynamics and alternative stable states in a saline activated sludge microbial community over 9 years.</title>
        <authorList>
            <person name="Wang Y."/>
            <person name="Ye J."/>
            <person name="Ju F."/>
            <person name="Liu L."/>
            <person name="Boyd J.A."/>
            <person name="Deng Y."/>
            <person name="Parks D.H."/>
            <person name="Jiang X."/>
            <person name="Yin X."/>
            <person name="Woodcroft B.J."/>
            <person name="Tyson G.W."/>
            <person name="Hugenholtz P."/>
            <person name="Polz M.F."/>
            <person name="Zhang T."/>
        </authorList>
    </citation>
    <scope>NUCLEOTIDE SEQUENCE</scope>
    <source>
        <strain evidence="2">HKST-UBA02</strain>
    </source>
</reference>
<keyword evidence="1" id="KW-0732">Signal</keyword>
<accession>A0A956NDQ4</accession>
<gene>
    <name evidence="2" type="ORF">KDA27_15290</name>
</gene>
<evidence type="ECO:0000313" key="3">
    <source>
        <dbReference type="Proteomes" id="UP000739538"/>
    </source>
</evidence>